<name>A0A803LF74_CHEQI</name>
<dbReference type="CDD" id="cd17738">
    <property type="entry name" value="BRCT_TopBP1_rpt7"/>
    <property type="match status" value="1"/>
</dbReference>
<dbReference type="SMART" id="SM00292">
    <property type="entry name" value="BRCT"/>
    <property type="match status" value="4"/>
</dbReference>
<evidence type="ECO:0000256" key="5">
    <source>
        <dbReference type="SAM" id="MobiDB-lite"/>
    </source>
</evidence>
<proteinExistence type="predicted"/>
<feature type="domain" description="PHD-type" evidence="6">
    <location>
        <begin position="1462"/>
        <end position="1517"/>
    </location>
</feature>
<feature type="region of interest" description="Disordered" evidence="5">
    <location>
        <begin position="1130"/>
        <end position="1191"/>
    </location>
</feature>
<dbReference type="Gene3D" id="3.30.40.10">
    <property type="entry name" value="Zinc/RING finger domain, C3HC4 (zinc finger)"/>
    <property type="match status" value="1"/>
</dbReference>
<evidence type="ECO:0008006" key="10">
    <source>
        <dbReference type="Google" id="ProtNLM"/>
    </source>
</evidence>
<evidence type="ECO:0000313" key="8">
    <source>
        <dbReference type="EnsemblPlants" id="AUR62011830-RA:cds"/>
    </source>
</evidence>
<evidence type="ECO:0000259" key="6">
    <source>
        <dbReference type="PROSITE" id="PS50016"/>
    </source>
</evidence>
<dbReference type="PROSITE" id="PS50016">
    <property type="entry name" value="ZF_PHD_2"/>
    <property type="match status" value="1"/>
</dbReference>
<feature type="compositionally biased region" description="Polar residues" evidence="5">
    <location>
        <begin position="421"/>
        <end position="437"/>
    </location>
</feature>
<dbReference type="PROSITE" id="PS50172">
    <property type="entry name" value="BRCT"/>
    <property type="match status" value="3"/>
</dbReference>
<feature type="domain" description="BRCT" evidence="7">
    <location>
        <begin position="108"/>
        <end position="190"/>
    </location>
</feature>
<feature type="region of interest" description="Disordered" evidence="5">
    <location>
        <begin position="397"/>
        <end position="438"/>
    </location>
</feature>
<feature type="compositionally biased region" description="Basic and acidic residues" evidence="5">
    <location>
        <begin position="399"/>
        <end position="408"/>
    </location>
</feature>
<evidence type="ECO:0000256" key="2">
    <source>
        <dbReference type="ARBA" id="ARBA00022771"/>
    </source>
</evidence>
<dbReference type="SUPFAM" id="SSF52113">
    <property type="entry name" value="BRCT domain"/>
    <property type="match status" value="3"/>
</dbReference>
<dbReference type="Gramene" id="AUR62011830-RA">
    <property type="protein sequence ID" value="AUR62011830-RA:cds"/>
    <property type="gene ID" value="AUR62011830"/>
</dbReference>
<dbReference type="Pfam" id="PF12738">
    <property type="entry name" value="PTCB-BRCT"/>
    <property type="match status" value="1"/>
</dbReference>
<dbReference type="InterPro" id="IPR013083">
    <property type="entry name" value="Znf_RING/FYVE/PHD"/>
</dbReference>
<feature type="region of interest" description="Disordered" evidence="5">
    <location>
        <begin position="481"/>
        <end position="564"/>
    </location>
</feature>
<keyword evidence="9" id="KW-1185">Reference proteome</keyword>
<evidence type="ECO:0000256" key="1">
    <source>
        <dbReference type="ARBA" id="ARBA00022723"/>
    </source>
</evidence>
<feature type="compositionally biased region" description="Basic and acidic residues" evidence="5">
    <location>
        <begin position="265"/>
        <end position="276"/>
    </location>
</feature>
<feature type="compositionally biased region" description="Polar residues" evidence="5">
    <location>
        <begin position="583"/>
        <end position="594"/>
    </location>
</feature>
<organism evidence="8 9">
    <name type="scientific">Chenopodium quinoa</name>
    <name type="common">Quinoa</name>
    <dbReference type="NCBI Taxonomy" id="63459"/>
    <lineage>
        <taxon>Eukaryota</taxon>
        <taxon>Viridiplantae</taxon>
        <taxon>Streptophyta</taxon>
        <taxon>Embryophyta</taxon>
        <taxon>Tracheophyta</taxon>
        <taxon>Spermatophyta</taxon>
        <taxon>Magnoliopsida</taxon>
        <taxon>eudicotyledons</taxon>
        <taxon>Gunneridae</taxon>
        <taxon>Pentapetalae</taxon>
        <taxon>Caryophyllales</taxon>
        <taxon>Chenopodiaceae</taxon>
        <taxon>Chenopodioideae</taxon>
        <taxon>Atripliceae</taxon>
        <taxon>Chenopodium</taxon>
    </lineage>
</organism>
<feature type="domain" description="BRCT" evidence="7">
    <location>
        <begin position="3"/>
        <end position="93"/>
    </location>
</feature>
<dbReference type="InterPro" id="IPR036420">
    <property type="entry name" value="BRCT_dom_sf"/>
</dbReference>
<dbReference type="PANTHER" id="PTHR47181">
    <property type="entry name" value="BRCA1 C TERMINUS DOMAIN CONTAINING PROTEIN, EXPRESSED"/>
    <property type="match status" value="1"/>
</dbReference>
<keyword evidence="2 4" id="KW-0863">Zinc-finger</keyword>
<reference evidence="8" key="2">
    <citation type="submission" date="2021-03" db="UniProtKB">
        <authorList>
            <consortium name="EnsemblPlants"/>
        </authorList>
    </citation>
    <scope>IDENTIFICATION</scope>
</reference>
<protein>
    <recommendedName>
        <fullName evidence="10">BRCT domain-containing protein</fullName>
    </recommendedName>
</protein>
<dbReference type="CDD" id="cd17711">
    <property type="entry name" value="BRCT_PAXIP1_rpt3"/>
    <property type="match status" value="1"/>
</dbReference>
<evidence type="ECO:0000259" key="7">
    <source>
        <dbReference type="PROSITE" id="PS50172"/>
    </source>
</evidence>
<evidence type="ECO:0000313" key="9">
    <source>
        <dbReference type="Proteomes" id="UP000596660"/>
    </source>
</evidence>
<sequence length="1517" mass="164517">MMYDSSIFFGIRFFLAGFTPQQILEYKSRILSEGGVIYDEYSPDCTHVVVHNIAFDDPICVTARRDKKTLVTIIWLKDSLRYGEPIGIGNIMYRPLKDLNGIPGANKLVICLTGYQGMDREDMKTMVQLMGAQISKPLVVSTVTHLICYKFEGEKYELAKKMNVTKVVNHRWLVDCLEAWKILPEEPYSSRSGYELDMEAEAKDSEDEVEDISGRYNNGITIMQNEMGKAHSHFVIARNLPDPSTQQGFSHNDGKLLQSDNSDFDNVKFDNGDEQRAAFPPSNQTGNGHPSTYGNPKNAGDFDAENFNSLKHSRKTPQKTALPLHVEEGLGNTIGSLKAPLSSRKTPRSGASLQTAGKSGKSGGRSKDKSTKKIIEDMPTFNLDIDKAEVASGFLGEPSSKRHVESDVSKLNSLKSRKSPAKSSLSLQSPGKLSNQDGKLEIPLAEKVIADVCTSNIGSDQGKATSEFRALSAEKANLFDENGPGAFLPQKRTSDGASHSTPKSQKLTSSASKRVDASEPRTSVNSSHEKRSSGALNSGCQIGDEFATPSAGRSSPNVSSSKLKAKTVASSRSLAFEMLQGVAGNNNGQPQTLQKVADTSPGTNDLEAVRSGNLELNSTDQNDIPKPSRKKMVARKTLGSKSKVCRRSADVQRSSASKDSFRDDAAIHSAGQENKEPPTASPAADKVFVPPAVEESNGVGSKPHLGTESNNFATLLDDETEAPPELNVDDEPLAAEQSHLVKSKSGEASGMLIHQIDGQGMPVAATVGIKKNLISQKGLAVKARKKSLLAAKDAAKDADEAEAGKVKEQVVGAAAKKRHGTLLLNKSKRPVEAGKEIEPISYDRVEVGREHELDCYDQYENKGGKHSGKLAVKNRRGTLLSNRSKGHDEVDNENNLVVVCDDGQNGSKNCPADLAAPSNMTLDNVEIKKKNDTGVCNDQGTSKVSKCSGKLKMSDGPAEAEMENEPVLDGGQYPRKKVGAPGILDSSMEVDKENEPILATNLDTSKGVKRAGKLAGKKRGGTLVLNKSEGQVNEENKNKPDLDDEEVTNKDGIFTEKLTSKSNSTVNESDAVKGGKRAGKLIGKKRRGTLVINKSEVQVNEGSGNKLVLDNEVDTSNGIEKLTSKPNLTVNESNAASKGGKCAGKLPGKKRRGTLVLNKSEVQANEESRNKSILDGDEDASNGKEELTSKSNMIVNESDAAVSNPLNIELKKVKNQAACFILCGHRLQRKEFQQLIKRLRGKVCRDSHQWSYQASHFVVPEPIRRTEKFFAAAASGSWILKTDYLTASSQAGKFLPEEPYEWHNSALSEDGAISFKAPRKWRLLREKTGHGAFYGMQIVIYGECIAPPLDTLKRVIKAGDGTILATSPPYTRILESGVDFAIVSPGMPRVDIWVQEFLRHQIPCVLVDYLVEYVCKPGYSLDRHVQYNTHEWAAKSFSKLLSLSEEVVADAATPPDDQVSDDLACQVCGSTDRGEVMLVCGDESGSTGCGIGTHIDCCDPPLESIPEEDWFCPKCTD</sequence>
<keyword evidence="3" id="KW-0862">Zinc</keyword>
<feature type="region of interest" description="Disordered" evidence="5">
    <location>
        <begin position="947"/>
        <end position="975"/>
    </location>
</feature>
<keyword evidence="1" id="KW-0479">Metal-binding</keyword>
<dbReference type="Pfam" id="PF00628">
    <property type="entry name" value="PHD"/>
    <property type="match status" value="1"/>
</dbReference>
<dbReference type="InterPro" id="IPR001357">
    <property type="entry name" value="BRCT_dom"/>
</dbReference>
<dbReference type="Gene3D" id="3.40.50.10190">
    <property type="entry name" value="BRCT domain"/>
    <property type="match status" value="4"/>
</dbReference>
<feature type="region of interest" description="Disordered" evidence="5">
    <location>
        <begin position="241"/>
        <end position="305"/>
    </location>
</feature>
<feature type="region of interest" description="Disordered" evidence="5">
    <location>
        <begin position="334"/>
        <end position="372"/>
    </location>
</feature>
<dbReference type="InterPro" id="IPR044254">
    <property type="entry name" value="At4g02110-like"/>
</dbReference>
<dbReference type="GO" id="GO:0008270">
    <property type="term" value="F:zinc ion binding"/>
    <property type="evidence" value="ECO:0007669"/>
    <property type="project" value="UniProtKB-KW"/>
</dbReference>
<dbReference type="EnsemblPlants" id="AUR62011830-RA">
    <property type="protein sequence ID" value="AUR62011830-RA:cds"/>
    <property type="gene ID" value="AUR62011830"/>
</dbReference>
<feature type="region of interest" description="Disordered" evidence="5">
    <location>
        <begin position="582"/>
        <end position="663"/>
    </location>
</feature>
<dbReference type="SMART" id="SM00249">
    <property type="entry name" value="PHD"/>
    <property type="match status" value="1"/>
</dbReference>
<evidence type="ECO:0000256" key="3">
    <source>
        <dbReference type="ARBA" id="ARBA00022833"/>
    </source>
</evidence>
<feature type="compositionally biased region" description="Polar residues" evidence="5">
    <location>
        <begin position="281"/>
        <end position="295"/>
    </location>
</feature>
<dbReference type="InterPro" id="IPR001965">
    <property type="entry name" value="Znf_PHD"/>
</dbReference>
<evidence type="ECO:0000256" key="4">
    <source>
        <dbReference type="PROSITE-ProRule" id="PRU00146"/>
    </source>
</evidence>
<reference evidence="8" key="1">
    <citation type="journal article" date="2017" name="Nature">
        <title>The genome of Chenopodium quinoa.</title>
        <authorList>
            <person name="Jarvis D.E."/>
            <person name="Ho Y.S."/>
            <person name="Lightfoot D.J."/>
            <person name="Schmoeckel S.M."/>
            <person name="Li B."/>
            <person name="Borm T.J.A."/>
            <person name="Ohyanagi H."/>
            <person name="Mineta K."/>
            <person name="Michell C.T."/>
            <person name="Saber N."/>
            <person name="Kharbatia N.M."/>
            <person name="Rupper R.R."/>
            <person name="Sharp A.R."/>
            <person name="Dally N."/>
            <person name="Boughton B.A."/>
            <person name="Woo Y.H."/>
            <person name="Gao G."/>
            <person name="Schijlen E.G.W.M."/>
            <person name="Guo X."/>
            <person name="Momin A.A."/>
            <person name="Negrao S."/>
            <person name="Al-Babili S."/>
            <person name="Gehring C."/>
            <person name="Roessner U."/>
            <person name="Jung C."/>
            <person name="Murphy K."/>
            <person name="Arold S.T."/>
            <person name="Gojobori T."/>
            <person name="van der Linden C.G."/>
            <person name="van Loo E.N."/>
            <person name="Jellen E.N."/>
            <person name="Maughan P.J."/>
            <person name="Tester M."/>
        </authorList>
    </citation>
    <scope>NUCLEOTIDE SEQUENCE [LARGE SCALE GENOMIC DNA]</scope>
    <source>
        <strain evidence="8">cv. PI 614886</strain>
    </source>
</reference>
<dbReference type="Pfam" id="PF00533">
    <property type="entry name" value="BRCT"/>
    <property type="match status" value="2"/>
</dbReference>
<feature type="compositionally biased region" description="Polar residues" evidence="5">
    <location>
        <begin position="495"/>
        <end position="512"/>
    </location>
</feature>
<dbReference type="SUPFAM" id="SSF57903">
    <property type="entry name" value="FYVE/PHD zinc finger"/>
    <property type="match status" value="1"/>
</dbReference>
<dbReference type="PANTHER" id="PTHR47181:SF2">
    <property type="entry name" value="BRCA1 C TERMINUS DOMAIN CONTAINING PROTEIN, EXPRESSED"/>
    <property type="match status" value="1"/>
</dbReference>
<dbReference type="InterPro" id="IPR019787">
    <property type="entry name" value="Znf_PHD-finger"/>
</dbReference>
<dbReference type="OMA" id="MESECNI"/>
<feature type="domain" description="BRCT" evidence="7">
    <location>
        <begin position="1228"/>
        <end position="1302"/>
    </location>
</feature>
<feature type="compositionally biased region" description="Polar residues" evidence="5">
    <location>
        <begin position="551"/>
        <end position="564"/>
    </location>
</feature>
<accession>A0A803LF74</accession>
<dbReference type="Proteomes" id="UP000596660">
    <property type="component" value="Unplaced"/>
</dbReference>
<dbReference type="InterPro" id="IPR011011">
    <property type="entry name" value="Znf_FYVE_PHD"/>
</dbReference>